<reference evidence="2" key="2">
    <citation type="submission" date="2018-05" db="EMBL/GenBank/DDBJ databases">
        <authorList>
            <person name="Ferrari B."/>
        </authorList>
    </citation>
    <scope>NUCLEOTIDE SEQUENCE</scope>
    <source>
        <strain evidence="2">RRmetagenome_bin12</strain>
    </source>
</reference>
<evidence type="ECO:0008006" key="5">
    <source>
        <dbReference type="Google" id="ProtNLM"/>
    </source>
</evidence>
<protein>
    <recommendedName>
        <fullName evidence="5">Phosphatidylinositol kinase</fullName>
    </recommendedName>
</protein>
<dbReference type="EMBL" id="JAEKNS010000100">
    <property type="protein sequence ID" value="MBJ7595103.1"/>
    <property type="molecule type" value="Genomic_DNA"/>
</dbReference>
<comment type="caution">
    <text evidence="2">The sequence shown here is derived from an EMBL/GenBank/DDBJ whole genome shotgun (WGS) entry which is preliminary data.</text>
</comment>
<dbReference type="EMBL" id="QHBU01000281">
    <property type="protein sequence ID" value="PZR77832.1"/>
    <property type="molecule type" value="Genomic_DNA"/>
</dbReference>
<dbReference type="RefSeq" id="WP_337311893.1">
    <property type="nucleotide sequence ID" value="NZ_JAEKNS010000100.1"/>
</dbReference>
<evidence type="ECO:0000313" key="1">
    <source>
        <dbReference type="EMBL" id="MBJ7595103.1"/>
    </source>
</evidence>
<evidence type="ECO:0000313" key="4">
    <source>
        <dbReference type="Proteomes" id="UP000606991"/>
    </source>
</evidence>
<accession>A0A934K3U4</accession>
<reference evidence="1 4" key="3">
    <citation type="submission" date="2020-10" db="EMBL/GenBank/DDBJ databases">
        <title>Ca. Dormibacterota MAGs.</title>
        <authorList>
            <person name="Montgomery K."/>
        </authorList>
    </citation>
    <scope>NUCLEOTIDE SEQUENCE [LARGE SCALE GENOMIC DNA]</scope>
    <source>
        <strain evidence="1">SC8812_S17_18</strain>
    </source>
</reference>
<sequence>MSRQRRPAGERGSGRDVAITAYAAEMRAEAAAVRRVSRRFSQALAEDAATAGAPRDADTLRRLRSETVTGIGRVVYSSNAVFVLEMEGPDPNRPDEPLRSIYKPARGERPLWDFPAQTLHMREAAAYVVSAALDDGVVPPTTLRDGPHGPGSVQLFVHGPDDSTPPHDVLEEQLRSVAALDVLINNADRKRAHLLLGDNGHIHGIDNALSFLPYPRQRTVLIELGGQPLPEPVARRVHDLAADESRRSALRGSLGRILDRDEVTAFEERLEMLAATPVYPSLDPWDGRPFEWW</sequence>
<evidence type="ECO:0000313" key="3">
    <source>
        <dbReference type="Proteomes" id="UP000248724"/>
    </source>
</evidence>
<evidence type="ECO:0000313" key="2">
    <source>
        <dbReference type="EMBL" id="PZR77832.1"/>
    </source>
</evidence>
<accession>A0A2W5YY38</accession>
<name>A0A2W5YY38_9BACT</name>
<organism evidence="2 3">
    <name type="scientific">Candidatus Aeolococcus gillhamiae</name>
    <dbReference type="NCBI Taxonomy" id="3127015"/>
    <lineage>
        <taxon>Bacteria</taxon>
        <taxon>Bacillati</taxon>
        <taxon>Candidatus Dormiibacterota</taxon>
        <taxon>Candidatus Dormibacteria</taxon>
        <taxon>Candidatus Aeolococcales</taxon>
        <taxon>Candidatus Aeolococcaceae</taxon>
        <taxon>Candidatus Aeolococcus</taxon>
    </lineage>
</organism>
<reference evidence="2 3" key="1">
    <citation type="journal article" date="2017" name="Nature">
        <title>Atmospheric trace gases support primary production in Antarctic desert surface soil.</title>
        <authorList>
            <person name="Ji M."/>
            <person name="Greening C."/>
            <person name="Vanwonterghem I."/>
            <person name="Carere C.R."/>
            <person name="Bay S.K."/>
            <person name="Steen J.A."/>
            <person name="Montgomery K."/>
            <person name="Lines T."/>
            <person name="Beardall J."/>
            <person name="van Dorst J."/>
            <person name="Snape I."/>
            <person name="Stott M.B."/>
            <person name="Hugenholtz P."/>
            <person name="Ferrari B.C."/>
        </authorList>
    </citation>
    <scope>NUCLEOTIDE SEQUENCE [LARGE SCALE GENOMIC DNA]</scope>
    <source>
        <strain evidence="2">RRmetagenome_bin12</strain>
    </source>
</reference>
<dbReference type="Proteomes" id="UP000606991">
    <property type="component" value="Unassembled WGS sequence"/>
</dbReference>
<gene>
    <name evidence="2" type="ORF">DLM65_14660</name>
    <name evidence="1" type="ORF">JF886_09625</name>
</gene>
<proteinExistence type="predicted"/>
<dbReference type="AlphaFoldDB" id="A0A2W5YY38"/>
<dbReference type="Proteomes" id="UP000248724">
    <property type="component" value="Unassembled WGS sequence"/>
</dbReference>